<gene>
    <name evidence="1" type="ORF">UFOPK2579_01930</name>
</gene>
<organism evidence="1">
    <name type="scientific">freshwater metagenome</name>
    <dbReference type="NCBI Taxonomy" id="449393"/>
    <lineage>
        <taxon>unclassified sequences</taxon>
        <taxon>metagenomes</taxon>
        <taxon>ecological metagenomes</taxon>
    </lineage>
</organism>
<name>A0A6J6RKN5_9ZZZZ</name>
<dbReference type="AlphaFoldDB" id="A0A6J6RKN5"/>
<evidence type="ECO:0000313" key="1">
    <source>
        <dbReference type="EMBL" id="CAB4720324.1"/>
    </source>
</evidence>
<sequence>MLFVPAGSHVPEVGDLVEVRVRYTATAFDRVDLS</sequence>
<dbReference type="EMBL" id="CAEZXR010000249">
    <property type="protein sequence ID" value="CAB4720324.1"/>
    <property type="molecule type" value="Genomic_DNA"/>
</dbReference>
<reference evidence="1" key="1">
    <citation type="submission" date="2020-05" db="EMBL/GenBank/DDBJ databases">
        <authorList>
            <person name="Chiriac C."/>
            <person name="Salcher M."/>
            <person name="Ghai R."/>
            <person name="Kavagutti S V."/>
        </authorList>
    </citation>
    <scope>NUCLEOTIDE SEQUENCE</scope>
</reference>
<proteinExistence type="predicted"/>
<protein>
    <submittedName>
        <fullName evidence="1">Unannotated protein</fullName>
    </submittedName>
</protein>
<accession>A0A6J6RKN5</accession>